<accession>A0AAV7QD26</accession>
<evidence type="ECO:0000313" key="2">
    <source>
        <dbReference type="Proteomes" id="UP001066276"/>
    </source>
</evidence>
<dbReference type="EMBL" id="JANPWB010000010">
    <property type="protein sequence ID" value="KAJ1138432.1"/>
    <property type="molecule type" value="Genomic_DNA"/>
</dbReference>
<proteinExistence type="predicted"/>
<keyword evidence="2" id="KW-1185">Reference proteome</keyword>
<sequence>MANFKDTQTAETASPASEKRRLQDLVILESDDVISVRLRSMDAQSVEVSLAQKRRAAIDVWSRIVTQRPPQAVRNAGYSAAMMKRCSLIFTNAVGV</sequence>
<dbReference type="Proteomes" id="UP001066276">
    <property type="component" value="Chromosome 6"/>
</dbReference>
<organism evidence="1 2">
    <name type="scientific">Pleurodeles waltl</name>
    <name type="common">Iberian ribbed newt</name>
    <dbReference type="NCBI Taxonomy" id="8319"/>
    <lineage>
        <taxon>Eukaryota</taxon>
        <taxon>Metazoa</taxon>
        <taxon>Chordata</taxon>
        <taxon>Craniata</taxon>
        <taxon>Vertebrata</taxon>
        <taxon>Euteleostomi</taxon>
        <taxon>Amphibia</taxon>
        <taxon>Batrachia</taxon>
        <taxon>Caudata</taxon>
        <taxon>Salamandroidea</taxon>
        <taxon>Salamandridae</taxon>
        <taxon>Pleurodelinae</taxon>
        <taxon>Pleurodeles</taxon>
    </lineage>
</organism>
<dbReference type="AlphaFoldDB" id="A0AAV7QD26"/>
<gene>
    <name evidence="1" type="ORF">NDU88_004818</name>
</gene>
<protein>
    <submittedName>
        <fullName evidence="1">Uncharacterized protein</fullName>
    </submittedName>
</protein>
<evidence type="ECO:0000313" key="1">
    <source>
        <dbReference type="EMBL" id="KAJ1138432.1"/>
    </source>
</evidence>
<comment type="caution">
    <text evidence="1">The sequence shown here is derived from an EMBL/GenBank/DDBJ whole genome shotgun (WGS) entry which is preliminary data.</text>
</comment>
<name>A0AAV7QD26_PLEWA</name>
<reference evidence="1" key="1">
    <citation type="journal article" date="2022" name="bioRxiv">
        <title>Sequencing and chromosome-scale assembly of the giantPleurodeles waltlgenome.</title>
        <authorList>
            <person name="Brown T."/>
            <person name="Elewa A."/>
            <person name="Iarovenko S."/>
            <person name="Subramanian E."/>
            <person name="Araus A.J."/>
            <person name="Petzold A."/>
            <person name="Susuki M."/>
            <person name="Suzuki K.-i.T."/>
            <person name="Hayashi T."/>
            <person name="Toyoda A."/>
            <person name="Oliveira C."/>
            <person name="Osipova E."/>
            <person name="Leigh N.D."/>
            <person name="Simon A."/>
            <person name="Yun M.H."/>
        </authorList>
    </citation>
    <scope>NUCLEOTIDE SEQUENCE</scope>
    <source>
        <strain evidence="1">20211129_DDA</strain>
        <tissue evidence="1">Liver</tissue>
    </source>
</reference>